<feature type="compositionally biased region" description="Basic and acidic residues" evidence="1">
    <location>
        <begin position="85"/>
        <end position="95"/>
    </location>
</feature>
<dbReference type="AlphaFoldDB" id="A0A7S1NWR1"/>
<sequence>MPTHIRTVLPSLHTHLSWRKRESLSAAESAEKETGKHVDPHVNAASQPLAAISLCVSLPVSFGCLLTSTPRQSSYRPSDGVTHLSDIDRPTDRHHPCTVRQTGRQV</sequence>
<protein>
    <submittedName>
        <fullName evidence="2">Uncharacterized protein</fullName>
    </submittedName>
</protein>
<name>A0A7S1NWR1_9ALVE</name>
<gene>
    <name evidence="2" type="ORF">VBRA1451_LOCUS433</name>
</gene>
<feature type="region of interest" description="Disordered" evidence="1">
    <location>
        <begin position="69"/>
        <end position="106"/>
    </location>
</feature>
<organism evidence="2">
    <name type="scientific">Vitrella brassicaformis</name>
    <dbReference type="NCBI Taxonomy" id="1169539"/>
    <lineage>
        <taxon>Eukaryota</taxon>
        <taxon>Sar</taxon>
        <taxon>Alveolata</taxon>
        <taxon>Colpodellida</taxon>
        <taxon>Vitrellaceae</taxon>
        <taxon>Vitrella</taxon>
    </lineage>
</organism>
<reference evidence="2" key="1">
    <citation type="submission" date="2021-01" db="EMBL/GenBank/DDBJ databases">
        <authorList>
            <person name="Corre E."/>
            <person name="Pelletier E."/>
            <person name="Niang G."/>
            <person name="Scheremetjew M."/>
            <person name="Finn R."/>
            <person name="Kale V."/>
            <person name="Holt S."/>
            <person name="Cochrane G."/>
            <person name="Meng A."/>
            <person name="Brown T."/>
            <person name="Cohen L."/>
        </authorList>
    </citation>
    <scope>NUCLEOTIDE SEQUENCE</scope>
    <source>
        <strain evidence="2">CCMP3346</strain>
    </source>
</reference>
<dbReference type="EMBL" id="HBGB01000705">
    <property type="protein sequence ID" value="CAD9045381.1"/>
    <property type="molecule type" value="Transcribed_RNA"/>
</dbReference>
<evidence type="ECO:0000313" key="2">
    <source>
        <dbReference type="EMBL" id="CAD9045381.1"/>
    </source>
</evidence>
<accession>A0A7S1NWR1</accession>
<proteinExistence type="predicted"/>
<evidence type="ECO:0000256" key="1">
    <source>
        <dbReference type="SAM" id="MobiDB-lite"/>
    </source>
</evidence>